<dbReference type="SUPFAM" id="SSF56935">
    <property type="entry name" value="Porins"/>
    <property type="match status" value="1"/>
</dbReference>
<feature type="coiled-coil region" evidence="1">
    <location>
        <begin position="28"/>
        <end position="55"/>
    </location>
</feature>
<accession>A0A517YQK7</accession>
<gene>
    <name evidence="3" type="ORF">KS4_05320</name>
</gene>
<evidence type="ECO:0000313" key="4">
    <source>
        <dbReference type="Proteomes" id="UP000317369"/>
    </source>
</evidence>
<keyword evidence="1" id="KW-0175">Coiled coil</keyword>
<dbReference type="Gene3D" id="2.40.160.10">
    <property type="entry name" value="Porin"/>
    <property type="match status" value="1"/>
</dbReference>
<reference evidence="3 4" key="1">
    <citation type="submission" date="2019-02" db="EMBL/GenBank/DDBJ databases">
        <title>Deep-cultivation of Planctomycetes and their phenomic and genomic characterization uncovers novel biology.</title>
        <authorList>
            <person name="Wiegand S."/>
            <person name="Jogler M."/>
            <person name="Boedeker C."/>
            <person name="Pinto D."/>
            <person name="Vollmers J."/>
            <person name="Rivas-Marin E."/>
            <person name="Kohn T."/>
            <person name="Peeters S.H."/>
            <person name="Heuer A."/>
            <person name="Rast P."/>
            <person name="Oberbeckmann S."/>
            <person name="Bunk B."/>
            <person name="Jeske O."/>
            <person name="Meyerdierks A."/>
            <person name="Storesund J.E."/>
            <person name="Kallscheuer N."/>
            <person name="Luecker S."/>
            <person name="Lage O.M."/>
            <person name="Pohl T."/>
            <person name="Merkel B.J."/>
            <person name="Hornburger P."/>
            <person name="Mueller R.-W."/>
            <person name="Bruemmer F."/>
            <person name="Labrenz M."/>
            <person name="Spormann A.M."/>
            <person name="Op den Camp H."/>
            <person name="Overmann J."/>
            <person name="Amann R."/>
            <person name="Jetten M.S.M."/>
            <person name="Mascher T."/>
            <person name="Medema M.H."/>
            <person name="Devos D.P."/>
            <person name="Kaster A.-K."/>
            <person name="Ovreas L."/>
            <person name="Rohde M."/>
            <person name="Galperin M.Y."/>
            <person name="Jogler C."/>
        </authorList>
    </citation>
    <scope>NUCLEOTIDE SEQUENCE [LARGE SCALE GENOMIC DNA]</scope>
    <source>
        <strain evidence="3 4">KS4</strain>
    </source>
</reference>
<keyword evidence="2" id="KW-0732">Signal</keyword>
<dbReference type="Proteomes" id="UP000317369">
    <property type="component" value="Chromosome"/>
</dbReference>
<dbReference type="InterPro" id="IPR010870">
    <property type="entry name" value="Porin_O/P"/>
</dbReference>
<dbReference type="KEGG" id="pcor:KS4_05320"/>
<evidence type="ECO:0000256" key="2">
    <source>
        <dbReference type="SAM" id="SignalP"/>
    </source>
</evidence>
<sequence precursor="true">MSRLFNRLAASAAIALSVGSFVQAEGQVEVMSGQIQQFEKRIAELERQQISDELTSRQTQQVKDLIADVLADAETRSSLLQSSVLAGNENGKFFIRSADNDFYMNIGAHLQIRYYYNVMNNRPKSKGGDKISEFQVRRARLIFKGHVVDPRFQYRLDVGTNPYNGSSVMELAFFKVQVTDDFAVLGGQWQLPYLREELTSLARQLTVARASAAEYFTLDAGTGLQFYYNINDNAKFTGAISNGEYAAYPNDYNGFGENVFDYALTSRLDMKLAGDWRQIYDRVSWSGTGMSAFLGAAVHYEKGFENDAIIDEDLDYLAWSVDAMYKNKGLMLEGSMNGSHVLNADETTFLGDPLADAVGVVLQAGFMATEKVQPFVRYEYFDKDSKGFEANQGVTVGANYFINKHNLKLTSDVVYFFDGTAPGMNPFGNDPMSGALGFSAQPGQDFSQDPMIAWRTEFQIAF</sequence>
<evidence type="ECO:0000256" key="1">
    <source>
        <dbReference type="SAM" id="Coils"/>
    </source>
</evidence>
<dbReference type="OrthoDB" id="242574at2"/>
<protein>
    <submittedName>
        <fullName evidence="3">Phosphate-selective porin O and P</fullName>
    </submittedName>
</protein>
<keyword evidence="4" id="KW-1185">Reference proteome</keyword>
<evidence type="ECO:0000313" key="3">
    <source>
        <dbReference type="EMBL" id="QDU32500.1"/>
    </source>
</evidence>
<name>A0A517YQK7_9BACT</name>
<feature type="signal peptide" evidence="2">
    <location>
        <begin position="1"/>
        <end position="24"/>
    </location>
</feature>
<dbReference type="EMBL" id="CP036425">
    <property type="protein sequence ID" value="QDU32500.1"/>
    <property type="molecule type" value="Genomic_DNA"/>
</dbReference>
<dbReference type="Pfam" id="PF07396">
    <property type="entry name" value="Porin_O_P"/>
    <property type="match status" value="1"/>
</dbReference>
<feature type="chain" id="PRO_5021952262" evidence="2">
    <location>
        <begin position="25"/>
        <end position="462"/>
    </location>
</feature>
<dbReference type="RefSeq" id="WP_145074184.1">
    <property type="nucleotide sequence ID" value="NZ_CP036425.1"/>
</dbReference>
<proteinExistence type="predicted"/>
<organism evidence="3 4">
    <name type="scientific">Poriferisphaera corsica</name>
    <dbReference type="NCBI Taxonomy" id="2528020"/>
    <lineage>
        <taxon>Bacteria</taxon>
        <taxon>Pseudomonadati</taxon>
        <taxon>Planctomycetota</taxon>
        <taxon>Phycisphaerae</taxon>
        <taxon>Phycisphaerales</taxon>
        <taxon>Phycisphaeraceae</taxon>
        <taxon>Poriferisphaera</taxon>
    </lineage>
</organism>
<dbReference type="AlphaFoldDB" id="A0A517YQK7"/>
<dbReference type="InterPro" id="IPR023614">
    <property type="entry name" value="Porin_dom_sf"/>
</dbReference>